<evidence type="ECO:0000256" key="2">
    <source>
        <dbReference type="ARBA" id="ARBA00022490"/>
    </source>
</evidence>
<feature type="non-terminal residue" evidence="8">
    <location>
        <position position="538"/>
    </location>
</feature>
<feature type="region of interest" description="Disordered" evidence="6">
    <location>
        <begin position="119"/>
        <end position="169"/>
    </location>
</feature>
<proteinExistence type="inferred from homology"/>
<organism evidence="8 9">
    <name type="scientific">Aureobasidium melanogenum</name>
    <name type="common">Aureobasidium pullulans var. melanogenum</name>
    <dbReference type="NCBI Taxonomy" id="46634"/>
    <lineage>
        <taxon>Eukaryota</taxon>
        <taxon>Fungi</taxon>
        <taxon>Dikarya</taxon>
        <taxon>Ascomycota</taxon>
        <taxon>Pezizomycotina</taxon>
        <taxon>Dothideomycetes</taxon>
        <taxon>Dothideomycetidae</taxon>
        <taxon>Dothideales</taxon>
        <taxon>Saccotheciaceae</taxon>
        <taxon>Aureobasidium</taxon>
    </lineage>
</organism>
<evidence type="ECO:0000256" key="5">
    <source>
        <dbReference type="ARBA" id="ARBA00022801"/>
    </source>
</evidence>
<dbReference type="InterPro" id="IPR000994">
    <property type="entry name" value="Pept_M24"/>
</dbReference>
<comment type="caution">
    <text evidence="8">The sequence shown here is derived from an EMBL/GenBank/DDBJ whole genome shotgun (WGS) entry which is preliminary data.</text>
</comment>
<dbReference type="Pfam" id="PF00557">
    <property type="entry name" value="Peptidase_M24"/>
    <property type="match status" value="1"/>
</dbReference>
<dbReference type="InterPro" id="IPR050247">
    <property type="entry name" value="Met_Aminopeptidase_Type2"/>
</dbReference>
<protein>
    <submittedName>
        <fullName evidence="8">Methionine aminopeptidase</fullName>
    </submittedName>
</protein>
<dbReference type="GO" id="GO:0070006">
    <property type="term" value="F:metalloaminopeptidase activity"/>
    <property type="evidence" value="ECO:0007669"/>
    <property type="project" value="InterPro"/>
</dbReference>
<reference evidence="8" key="1">
    <citation type="journal article" date="2021" name="J Fungi (Basel)">
        <title>Virulence traits and population genomics of the black yeast Aureobasidium melanogenum.</title>
        <authorList>
            <person name="Cernosa A."/>
            <person name="Sun X."/>
            <person name="Gostincar C."/>
            <person name="Fang C."/>
            <person name="Gunde-Cimerman N."/>
            <person name="Song Z."/>
        </authorList>
    </citation>
    <scope>NUCLEOTIDE SEQUENCE</scope>
    <source>
        <strain evidence="8">EXF-9298</strain>
    </source>
</reference>
<dbReference type="PROSITE" id="PS01202">
    <property type="entry name" value="MAP_2"/>
    <property type="match status" value="1"/>
</dbReference>
<dbReference type="GO" id="GO:0005737">
    <property type="term" value="C:cytoplasm"/>
    <property type="evidence" value="ECO:0007669"/>
    <property type="project" value="TreeGrafter"/>
</dbReference>
<feature type="non-terminal residue" evidence="8">
    <location>
        <position position="1"/>
    </location>
</feature>
<name>A0A9P8FJV6_AURME</name>
<evidence type="ECO:0000256" key="6">
    <source>
        <dbReference type="SAM" id="MobiDB-lite"/>
    </source>
</evidence>
<dbReference type="NCBIfam" id="TIGR00501">
    <property type="entry name" value="met_pdase_II"/>
    <property type="match status" value="1"/>
</dbReference>
<dbReference type="InterPro" id="IPR036390">
    <property type="entry name" value="WH_DNA-bd_sf"/>
</dbReference>
<keyword evidence="2" id="KW-0963">Cytoplasm</keyword>
<evidence type="ECO:0000256" key="1">
    <source>
        <dbReference type="ARBA" id="ARBA00022438"/>
    </source>
</evidence>
<keyword evidence="1 8" id="KW-0031">Aminopeptidase</keyword>
<feature type="compositionally biased region" description="Basic residues" evidence="6">
    <location>
        <begin position="146"/>
        <end position="160"/>
    </location>
</feature>
<keyword evidence="5" id="KW-0378">Hydrolase</keyword>
<feature type="domain" description="Peptidase M24" evidence="7">
    <location>
        <begin position="222"/>
        <end position="441"/>
    </location>
</feature>
<dbReference type="InterPro" id="IPR002468">
    <property type="entry name" value="Pept_M24A_MAP2"/>
</dbReference>
<dbReference type="EMBL" id="JAHFXS010001833">
    <property type="protein sequence ID" value="KAG9975306.1"/>
    <property type="molecule type" value="Genomic_DNA"/>
</dbReference>
<accession>A0A9P8FJV6</accession>
<gene>
    <name evidence="8" type="ORF">KCU98_g11433</name>
</gene>
<feature type="compositionally biased region" description="Basic and acidic residues" evidence="6">
    <location>
        <begin position="135"/>
        <end position="145"/>
    </location>
</feature>
<sequence length="538" mass="59535">SQLKTGHPVRSAIHKQLNGRLVLRWVTTWESLLLYVLRFFALMRSSSHEDCARVQPFISIYNLDDKKFFMRTIKVVSWVPKRQMNMSKVQVVRSSTSGAIANINPPKPAAATGLVSGVLEGQDEDSDGDGANGHVGHDLKNDNSKTKKKRKNNKKKKKVPAKGQQTAPPRVALANIFHGNKYPEGEIVEYAVKDDNLRRTTAAELRHEDAIKNMDDDFLSDYRKAAEVHRQVRQYVQTIAKPGVTISKLADEIEEGVRALTGHQGLEAGDALKAGMGFPTGLCLNNVGAHWTPNPGGREVVLQYDDVLKVDFGVHVNGRIVDSAFTIAANPVYDNLLAAVKEATNTGVKEVGIDARIDHISGDIQEVMESYEVELNGKTIPVKAVQNITGHNILRYKIHGDKQVPFVKTETDQRMEEGDIFAIETFGTTGNGYLIDDVGIYGYGRNKHVRPSGLQYASAKSLLKTIDGNFGTLVFSRRYLERLGVKNYHLGMKSLIASGVVEDYAPLVDIPGSYIAQFEHTVLLRPNCKEVVSRGDDY</sequence>
<dbReference type="GO" id="GO:0006508">
    <property type="term" value="P:proteolysis"/>
    <property type="evidence" value="ECO:0007669"/>
    <property type="project" value="UniProtKB-KW"/>
</dbReference>
<evidence type="ECO:0000256" key="3">
    <source>
        <dbReference type="ARBA" id="ARBA00022670"/>
    </source>
</evidence>
<dbReference type="SUPFAM" id="SSF55920">
    <property type="entry name" value="Creatinase/aminopeptidase"/>
    <property type="match status" value="1"/>
</dbReference>
<dbReference type="Proteomes" id="UP000729357">
    <property type="component" value="Unassembled WGS sequence"/>
</dbReference>
<dbReference type="CDD" id="cd01088">
    <property type="entry name" value="MetAP2"/>
    <property type="match status" value="1"/>
</dbReference>
<dbReference type="InterPro" id="IPR036005">
    <property type="entry name" value="Creatinase/aminopeptidase-like"/>
</dbReference>
<keyword evidence="3" id="KW-0645">Protease</keyword>
<dbReference type="Gene3D" id="1.10.10.10">
    <property type="entry name" value="Winged helix-like DNA-binding domain superfamily/Winged helix DNA-binding domain"/>
    <property type="match status" value="1"/>
</dbReference>
<evidence type="ECO:0000259" key="7">
    <source>
        <dbReference type="Pfam" id="PF00557"/>
    </source>
</evidence>
<dbReference type="InterPro" id="IPR036388">
    <property type="entry name" value="WH-like_DNA-bd_sf"/>
</dbReference>
<dbReference type="SUPFAM" id="SSF46785">
    <property type="entry name" value="Winged helix' DNA-binding domain"/>
    <property type="match status" value="1"/>
</dbReference>
<reference evidence="8" key="2">
    <citation type="submission" date="2021-08" db="EMBL/GenBank/DDBJ databases">
        <authorList>
            <person name="Gostincar C."/>
            <person name="Sun X."/>
            <person name="Song Z."/>
            <person name="Gunde-Cimerman N."/>
        </authorList>
    </citation>
    <scope>NUCLEOTIDE SEQUENCE</scope>
    <source>
        <strain evidence="8">EXF-9298</strain>
    </source>
</reference>
<dbReference type="Gene3D" id="3.90.230.10">
    <property type="entry name" value="Creatinase/methionine aminopeptidase superfamily"/>
    <property type="match status" value="1"/>
</dbReference>
<dbReference type="AlphaFoldDB" id="A0A9P8FJV6"/>
<keyword evidence="9" id="KW-1185">Reference proteome</keyword>
<dbReference type="GO" id="GO:0046872">
    <property type="term" value="F:metal ion binding"/>
    <property type="evidence" value="ECO:0007669"/>
    <property type="project" value="UniProtKB-KW"/>
</dbReference>
<dbReference type="HAMAP" id="MF_03175">
    <property type="entry name" value="MetAP_2_euk"/>
    <property type="match status" value="1"/>
</dbReference>
<dbReference type="PANTHER" id="PTHR45777:SF1">
    <property type="entry name" value="METHIONINE AMINOPEPTIDASE 2-2"/>
    <property type="match status" value="1"/>
</dbReference>
<keyword evidence="4" id="KW-0479">Metal-binding</keyword>
<evidence type="ECO:0000313" key="9">
    <source>
        <dbReference type="Proteomes" id="UP000729357"/>
    </source>
</evidence>
<evidence type="ECO:0000256" key="4">
    <source>
        <dbReference type="ARBA" id="ARBA00022723"/>
    </source>
</evidence>
<dbReference type="InterPro" id="IPR018349">
    <property type="entry name" value="Pept_M24A_MAP2_BS"/>
</dbReference>
<evidence type="ECO:0000313" key="8">
    <source>
        <dbReference type="EMBL" id="KAG9975306.1"/>
    </source>
</evidence>
<dbReference type="PANTHER" id="PTHR45777">
    <property type="entry name" value="METHIONINE AMINOPEPTIDASE 2"/>
    <property type="match status" value="1"/>
</dbReference>